<dbReference type="AlphaFoldDB" id="A0A6A6T215"/>
<feature type="compositionally biased region" description="Polar residues" evidence="1">
    <location>
        <begin position="486"/>
        <end position="495"/>
    </location>
</feature>
<feature type="region of interest" description="Disordered" evidence="1">
    <location>
        <begin position="188"/>
        <end position="289"/>
    </location>
</feature>
<feature type="region of interest" description="Disordered" evidence="1">
    <location>
        <begin position="1"/>
        <end position="92"/>
    </location>
</feature>
<feature type="compositionally biased region" description="Basic and acidic residues" evidence="1">
    <location>
        <begin position="945"/>
        <end position="955"/>
    </location>
</feature>
<name>A0A6A6T215_9PLEO</name>
<feature type="region of interest" description="Disordered" evidence="1">
    <location>
        <begin position="315"/>
        <end position="338"/>
    </location>
</feature>
<feature type="compositionally biased region" description="Acidic residues" evidence="1">
    <location>
        <begin position="408"/>
        <end position="420"/>
    </location>
</feature>
<feature type="compositionally biased region" description="Basic and acidic residues" evidence="1">
    <location>
        <begin position="553"/>
        <end position="568"/>
    </location>
</feature>
<protein>
    <submittedName>
        <fullName evidence="2">Uncharacterized protein</fullName>
    </submittedName>
</protein>
<feature type="compositionally biased region" description="Basic and acidic residues" evidence="1">
    <location>
        <begin position="605"/>
        <end position="615"/>
    </location>
</feature>
<dbReference type="EMBL" id="MU004386">
    <property type="protein sequence ID" value="KAF2653171.1"/>
    <property type="molecule type" value="Genomic_DNA"/>
</dbReference>
<keyword evidence="3" id="KW-1185">Reference proteome</keyword>
<feature type="compositionally biased region" description="Basic and acidic residues" evidence="1">
    <location>
        <begin position="747"/>
        <end position="756"/>
    </location>
</feature>
<accession>A0A6A6T215</accession>
<evidence type="ECO:0000313" key="3">
    <source>
        <dbReference type="Proteomes" id="UP000799324"/>
    </source>
</evidence>
<feature type="compositionally biased region" description="Basic and acidic residues" evidence="1">
    <location>
        <begin position="123"/>
        <end position="140"/>
    </location>
</feature>
<feature type="region of interest" description="Disordered" evidence="1">
    <location>
        <begin position="360"/>
        <end position="420"/>
    </location>
</feature>
<feature type="region of interest" description="Disordered" evidence="1">
    <location>
        <begin position="935"/>
        <end position="1000"/>
    </location>
</feature>
<feature type="compositionally biased region" description="Basic and acidic residues" evidence="1">
    <location>
        <begin position="397"/>
        <end position="407"/>
    </location>
</feature>
<feature type="region of interest" description="Disordered" evidence="1">
    <location>
        <begin position="863"/>
        <end position="887"/>
    </location>
</feature>
<feature type="compositionally biased region" description="Polar residues" evidence="1">
    <location>
        <begin position="197"/>
        <end position="215"/>
    </location>
</feature>
<feature type="region of interest" description="Disordered" evidence="1">
    <location>
        <begin position="456"/>
        <end position="689"/>
    </location>
</feature>
<evidence type="ECO:0000256" key="1">
    <source>
        <dbReference type="SAM" id="MobiDB-lite"/>
    </source>
</evidence>
<feature type="region of interest" description="Disordered" evidence="1">
    <location>
        <begin position="724"/>
        <end position="774"/>
    </location>
</feature>
<proteinExistence type="predicted"/>
<feature type="compositionally biased region" description="Polar residues" evidence="1">
    <location>
        <begin position="504"/>
        <end position="522"/>
    </location>
</feature>
<feature type="compositionally biased region" description="Polar residues" evidence="1">
    <location>
        <begin position="242"/>
        <end position="254"/>
    </location>
</feature>
<dbReference type="Proteomes" id="UP000799324">
    <property type="component" value="Unassembled WGS sequence"/>
</dbReference>
<feature type="compositionally biased region" description="Polar residues" evidence="1">
    <location>
        <begin position="732"/>
        <end position="746"/>
    </location>
</feature>
<gene>
    <name evidence="2" type="ORF">K491DRAFT_718299</name>
</gene>
<feature type="compositionally biased region" description="Basic and acidic residues" evidence="1">
    <location>
        <begin position="51"/>
        <end position="79"/>
    </location>
</feature>
<feature type="compositionally biased region" description="Polar residues" evidence="1">
    <location>
        <begin position="16"/>
        <end position="29"/>
    </location>
</feature>
<dbReference type="OrthoDB" id="3437384at2759"/>
<feature type="region of interest" description="Disordered" evidence="1">
    <location>
        <begin position="108"/>
        <end position="140"/>
    </location>
</feature>
<reference evidence="2" key="1">
    <citation type="journal article" date="2020" name="Stud. Mycol.">
        <title>101 Dothideomycetes genomes: a test case for predicting lifestyles and emergence of pathogens.</title>
        <authorList>
            <person name="Haridas S."/>
            <person name="Albert R."/>
            <person name="Binder M."/>
            <person name="Bloem J."/>
            <person name="Labutti K."/>
            <person name="Salamov A."/>
            <person name="Andreopoulos B."/>
            <person name="Baker S."/>
            <person name="Barry K."/>
            <person name="Bills G."/>
            <person name="Bluhm B."/>
            <person name="Cannon C."/>
            <person name="Castanera R."/>
            <person name="Culley D."/>
            <person name="Daum C."/>
            <person name="Ezra D."/>
            <person name="Gonzalez J."/>
            <person name="Henrissat B."/>
            <person name="Kuo A."/>
            <person name="Liang C."/>
            <person name="Lipzen A."/>
            <person name="Lutzoni F."/>
            <person name="Magnuson J."/>
            <person name="Mondo S."/>
            <person name="Nolan M."/>
            <person name="Ohm R."/>
            <person name="Pangilinan J."/>
            <person name="Park H.-J."/>
            <person name="Ramirez L."/>
            <person name="Alfaro M."/>
            <person name="Sun H."/>
            <person name="Tritt A."/>
            <person name="Yoshinaga Y."/>
            <person name="Zwiers L.-H."/>
            <person name="Turgeon B."/>
            <person name="Goodwin S."/>
            <person name="Spatafora J."/>
            <person name="Crous P."/>
            <person name="Grigoriev I."/>
        </authorList>
    </citation>
    <scope>NUCLEOTIDE SEQUENCE</scope>
    <source>
        <strain evidence="2">CBS 122681</strain>
    </source>
</reference>
<organism evidence="2 3">
    <name type="scientific">Lophiostoma macrostomum CBS 122681</name>
    <dbReference type="NCBI Taxonomy" id="1314788"/>
    <lineage>
        <taxon>Eukaryota</taxon>
        <taxon>Fungi</taxon>
        <taxon>Dikarya</taxon>
        <taxon>Ascomycota</taxon>
        <taxon>Pezizomycotina</taxon>
        <taxon>Dothideomycetes</taxon>
        <taxon>Pleosporomycetidae</taxon>
        <taxon>Pleosporales</taxon>
        <taxon>Lophiostomataceae</taxon>
        <taxon>Lophiostoma</taxon>
    </lineage>
</organism>
<evidence type="ECO:0000313" key="2">
    <source>
        <dbReference type="EMBL" id="KAF2653171.1"/>
    </source>
</evidence>
<sequence>MANKLCCTTDQDDRSSSPALPNARLNNVTPAKLPLLPKRQDSDGSRFTSARSEDLHELQQIFDHAEDRNSKETSPDKTPRSRFMRPSINSLHSLQKVKSVHALIKRRLSKDLSKTTPTSTPKSKSDMDRRQDVDDDTVIKVARDGPNLQLKITKSDLRKDLLSDKKPDEGGYDSDAEVLDDVAKRIAKKSPSKRTSIHSIDWKTSSPTSKQTPESAKSCKGADGSPPEPYQLKPSEMAGKTPASSRFTQFSTPNFRFKIPGSKDRKLRRSLSATSAQMPPPPSASPMRLPTLSTDDADAIDWSISIHESLRLSRFPHPPNQISPKPSMSLHERRPTDSTVVIQRSQTTRETARIGAKEANRTPYPIPRPFELHVQEPTASPRVSGSIKENAPPAEVEETKGEGAQREETEDPEEPTEDEYDARRSIHLQSMRISHHLRSGSLLSWDDLANAADLPCPPKPFRERTVSDQSRISHSAGRSRHDRHTSSSGFASSKVPSRWGKVVVQSSQHDASGMSSVYSSRPHSPPDSLEGSMQNLPMPPRPPVPARSAKPNTPDETKKHTAHSEVTPRPKKRRSIPLVEVTRMASVKDPLLPEKPLARNNSVADTKKSKFREEFSPTPPRKRSTQTLSLMKMLLPRNSLRSRSETTLKDHKPRVDGQYDEDSGSPVRRRNASHSMNSMQKEQHALGHDKEANPVWEKALKAYQDERSTLFLPKNKGLAVDASPYRERSASGAVNRTPSSASLSPTHSREGRHHSLNDLGHSAAEDTGLLRSSPTKLVTRRSALVQAKKSELGPVMEVQAAFAKQTDTKETVGAWGRYPSHTRTQRTGSAGHIDSIKTRDFALEAAIRFAKGEDEDKICPIARPKSSLSEGNRKRRKRVGSQRVAKSNSMTFGKTLLKNYTRMFRSQSTEFQRHGYGHRSSIAAGGTLEHPELEMLPDVWSGGSPRDRGRQRSRDESDESMMSGALDGGQSKGKGKERAIDSMSTLRPNAALDGGTDDDASADRARVWSVYYEDCVPAYPRVSTDIDSLALANLDGLNDLQDFGAPTPARRSFESGYRRQTLQSKTFPARIKHHSRHASHLSRASVASVVASFVSMDDAEDGAPGDAKSIVSVRKSTMDLISRYKEQEASEREKVLGLMRVESRN</sequence>
<feature type="compositionally biased region" description="Basic and acidic residues" evidence="1">
    <location>
        <begin position="642"/>
        <end position="657"/>
    </location>
</feature>